<feature type="non-terminal residue" evidence="1">
    <location>
        <position position="117"/>
    </location>
</feature>
<dbReference type="EMBL" id="HACM01000987">
    <property type="protein sequence ID" value="CRZ01429.1"/>
    <property type="molecule type" value="Transcribed_RNA"/>
</dbReference>
<accession>A0A0H5R0V8</accession>
<evidence type="ECO:0000313" key="1">
    <source>
        <dbReference type="EMBL" id="CRZ01429.1"/>
    </source>
</evidence>
<name>A0A0H5R0V8_9EUKA</name>
<proteinExistence type="predicted"/>
<organism evidence="1">
    <name type="scientific">Spongospora subterranea</name>
    <dbReference type="NCBI Taxonomy" id="70186"/>
    <lineage>
        <taxon>Eukaryota</taxon>
        <taxon>Sar</taxon>
        <taxon>Rhizaria</taxon>
        <taxon>Endomyxa</taxon>
        <taxon>Phytomyxea</taxon>
        <taxon>Plasmodiophorida</taxon>
        <taxon>Plasmodiophoridae</taxon>
        <taxon>Spongospora</taxon>
    </lineage>
</organism>
<reference evidence="1" key="1">
    <citation type="submission" date="2015-04" db="EMBL/GenBank/DDBJ databases">
        <title>The genome sequence of the plant pathogenic Rhizarian Plasmodiophora brassicae reveals insights in its biotrophic life cycle and the origin of chitin synthesis.</title>
        <authorList>
            <person name="Schwelm A."/>
            <person name="Fogelqvist J."/>
            <person name="Knaust A."/>
            <person name="Julke S."/>
            <person name="Lilja T."/>
            <person name="Dhandapani V."/>
            <person name="Bonilla-Rosso G."/>
            <person name="Karlsson M."/>
            <person name="Shevchenko A."/>
            <person name="Choi S.R."/>
            <person name="Kim H.G."/>
            <person name="Park J.Y."/>
            <person name="Lim Y.P."/>
            <person name="Ludwig-Muller J."/>
            <person name="Dixelius C."/>
        </authorList>
    </citation>
    <scope>NUCLEOTIDE SEQUENCE</scope>
    <source>
        <tissue evidence="1">Potato root galls</tissue>
    </source>
</reference>
<sequence length="117" mass="12941">QLNGAVVDRGIVNSVCCPSSTNKVLSFDHLSVKLPNVETQGNCELDQISADSSVDLVQSSNKSPDHSKRYCETEIQKKAMEILDAVSPLSHDFSVNLEAMKSLKPFHQMLCQRLHDL</sequence>
<feature type="non-terminal residue" evidence="1">
    <location>
        <position position="1"/>
    </location>
</feature>
<dbReference type="AlphaFoldDB" id="A0A0H5R0V8"/>
<protein>
    <submittedName>
        <fullName evidence="1">Uncharacterized protein</fullName>
    </submittedName>
</protein>